<comment type="caution">
    <text evidence="2">The sequence shown here is derived from an EMBL/GenBank/DDBJ whole genome shotgun (WGS) entry which is preliminary data.</text>
</comment>
<dbReference type="RefSeq" id="WP_009366304.1">
    <property type="nucleotide sequence ID" value="NZ_ALJD01000003.1"/>
</dbReference>
<dbReference type="PROSITE" id="PS00028">
    <property type="entry name" value="ZINC_FINGER_C2H2_1"/>
    <property type="match status" value="1"/>
</dbReference>
<gene>
    <name evidence="2" type="ORF">HSB1_11890</name>
</gene>
<dbReference type="OrthoDB" id="182160at2157"/>
<dbReference type="InterPro" id="IPR013087">
    <property type="entry name" value="Znf_C2H2_type"/>
</dbReference>
<proteinExistence type="predicted"/>
<sequence length="54" mass="6203">MSTDKERSATRLPVECPLCHHSLAAEVTLVSHLRRAHPKRELAAYIERSYEETL</sequence>
<name>J3JH14_9EURY</name>
<feature type="domain" description="C2H2-type" evidence="1">
    <location>
        <begin position="16"/>
        <end position="37"/>
    </location>
</feature>
<reference evidence="2 3" key="1">
    <citation type="journal article" date="2012" name="J. Bacteriol.">
        <title>Draft Genome Sequence of the Extremely Halophilic Archaeon Halogranum salarium B-1T.</title>
        <authorList>
            <person name="Kim K.K."/>
            <person name="Lee K.C."/>
            <person name="Lee J.S."/>
        </authorList>
    </citation>
    <scope>NUCLEOTIDE SEQUENCE [LARGE SCALE GENOMIC DNA]</scope>
    <source>
        <strain evidence="2 3">B-1</strain>
    </source>
</reference>
<dbReference type="AlphaFoldDB" id="J3JH14"/>
<organism evidence="2 3">
    <name type="scientific">Halogranum salarium B-1</name>
    <dbReference type="NCBI Taxonomy" id="1210908"/>
    <lineage>
        <taxon>Archaea</taxon>
        <taxon>Methanobacteriati</taxon>
        <taxon>Methanobacteriota</taxon>
        <taxon>Stenosarchaea group</taxon>
        <taxon>Halobacteria</taxon>
        <taxon>Halobacteriales</taxon>
        <taxon>Haloferacaceae</taxon>
    </lineage>
</organism>
<evidence type="ECO:0000313" key="3">
    <source>
        <dbReference type="Proteomes" id="UP000007813"/>
    </source>
</evidence>
<evidence type="ECO:0000313" key="2">
    <source>
        <dbReference type="EMBL" id="EJN60586.1"/>
    </source>
</evidence>
<dbReference type="EMBL" id="ALJD01000003">
    <property type="protein sequence ID" value="EJN60586.1"/>
    <property type="molecule type" value="Genomic_DNA"/>
</dbReference>
<dbReference type="Proteomes" id="UP000007813">
    <property type="component" value="Unassembled WGS sequence"/>
</dbReference>
<evidence type="ECO:0000259" key="1">
    <source>
        <dbReference type="PROSITE" id="PS00028"/>
    </source>
</evidence>
<protein>
    <recommendedName>
        <fullName evidence="1">C2H2-type domain-containing protein</fullName>
    </recommendedName>
</protein>
<accession>J3JH14</accession>